<feature type="transmembrane region" description="Helical" evidence="6">
    <location>
        <begin position="40"/>
        <end position="58"/>
    </location>
</feature>
<dbReference type="PANTHER" id="PTHR30168:SF0">
    <property type="entry name" value="INNER MEMBRANE PROTEIN"/>
    <property type="match status" value="1"/>
</dbReference>
<evidence type="ECO:0000313" key="8">
    <source>
        <dbReference type="Proteomes" id="UP000199423"/>
    </source>
</evidence>
<feature type="compositionally biased region" description="Basic and acidic residues" evidence="5">
    <location>
        <begin position="1"/>
        <end position="18"/>
    </location>
</feature>
<evidence type="ECO:0000256" key="2">
    <source>
        <dbReference type="ARBA" id="ARBA00022692"/>
    </source>
</evidence>
<comment type="subcellular location">
    <subcellularLocation>
        <location evidence="1">Membrane</location>
        <topology evidence="1">Single-pass membrane protein</topology>
    </subcellularLocation>
</comment>
<feature type="region of interest" description="Disordered" evidence="5">
    <location>
        <begin position="1"/>
        <end position="27"/>
    </location>
</feature>
<gene>
    <name evidence="7" type="ORF">SAMN04488557_3718</name>
</gene>
<dbReference type="AlphaFoldDB" id="A0A1I7NV51"/>
<evidence type="ECO:0000313" key="7">
    <source>
        <dbReference type="EMBL" id="SFV38537.1"/>
    </source>
</evidence>
<evidence type="ECO:0000256" key="5">
    <source>
        <dbReference type="SAM" id="MobiDB-lite"/>
    </source>
</evidence>
<accession>A0A1I7NV51</accession>
<dbReference type="RefSeq" id="WP_092869255.1">
    <property type="nucleotide sequence ID" value="NZ_FPCH01000004.1"/>
</dbReference>
<dbReference type="PANTHER" id="PTHR30168">
    <property type="entry name" value="PUTATIVE MEMBRANE PROTEIN YPFJ"/>
    <property type="match status" value="1"/>
</dbReference>
<evidence type="ECO:0000256" key="1">
    <source>
        <dbReference type="ARBA" id="ARBA00004167"/>
    </source>
</evidence>
<dbReference type="Proteomes" id="UP000199423">
    <property type="component" value="Unassembled WGS sequence"/>
</dbReference>
<dbReference type="InterPro" id="IPR007343">
    <property type="entry name" value="Uncharacterised_pept_Zn_put"/>
</dbReference>
<evidence type="ECO:0000256" key="4">
    <source>
        <dbReference type="ARBA" id="ARBA00023136"/>
    </source>
</evidence>
<name>A0A1I7NV51_9HYPH</name>
<dbReference type="STRING" id="51670.SAMN04488557_3718"/>
<dbReference type="GO" id="GO:0016020">
    <property type="term" value="C:membrane"/>
    <property type="evidence" value="ECO:0007669"/>
    <property type="project" value="UniProtKB-SubCell"/>
</dbReference>
<keyword evidence="8" id="KW-1185">Reference proteome</keyword>
<dbReference type="EMBL" id="FPCH01000004">
    <property type="protein sequence ID" value="SFV38537.1"/>
    <property type="molecule type" value="Genomic_DNA"/>
</dbReference>
<dbReference type="OrthoDB" id="9774900at2"/>
<keyword evidence="4 6" id="KW-0472">Membrane</keyword>
<protein>
    <recommendedName>
        <fullName evidence="9">Metalloprotease</fullName>
    </recommendedName>
</protein>
<keyword evidence="3 6" id="KW-1133">Transmembrane helix</keyword>
<reference evidence="8" key="1">
    <citation type="submission" date="2016-10" db="EMBL/GenBank/DDBJ databases">
        <authorList>
            <person name="Varghese N."/>
            <person name="Submissions S."/>
        </authorList>
    </citation>
    <scope>NUCLEOTIDE SEQUENCE [LARGE SCALE GENOMIC DNA]</scope>
    <source>
        <strain evidence="8">DSM 1565</strain>
    </source>
</reference>
<evidence type="ECO:0008006" key="9">
    <source>
        <dbReference type="Google" id="ProtNLM"/>
    </source>
</evidence>
<organism evidence="7 8">
    <name type="scientific">Hyphomicrobium facile</name>
    <dbReference type="NCBI Taxonomy" id="51670"/>
    <lineage>
        <taxon>Bacteria</taxon>
        <taxon>Pseudomonadati</taxon>
        <taxon>Pseudomonadota</taxon>
        <taxon>Alphaproteobacteria</taxon>
        <taxon>Hyphomicrobiales</taxon>
        <taxon>Hyphomicrobiaceae</taxon>
        <taxon>Hyphomicrobium</taxon>
    </lineage>
</organism>
<evidence type="ECO:0000256" key="6">
    <source>
        <dbReference type="SAM" id="Phobius"/>
    </source>
</evidence>
<keyword evidence="2 6" id="KW-0812">Transmembrane</keyword>
<dbReference type="Pfam" id="PF04228">
    <property type="entry name" value="Zn_peptidase"/>
    <property type="match status" value="1"/>
</dbReference>
<proteinExistence type="predicted"/>
<feature type="region of interest" description="Disordered" evidence="5">
    <location>
        <begin position="72"/>
        <end position="104"/>
    </location>
</feature>
<sequence>MRYDQDDRESSNVEDRRGQGGGGFQFPGGGLQIPIGGRGGFSITSLLIIGAVLLLFGINPLDVLLGTNGQIGMPQMPHSDRPSRSPSDIPGLPGSPQKQAAGDDSEAVFVKRVLADTEDVWNSVFKSFGRDYPDPPLVLYSGITRTACGAGQAAMGPFYCPLDQKVYIDLAFYDELKRKFNVSGDFAQAYVIAHEVGHHVQKQLGILDQVQKLKERADDEATANQIQVRTELQADCLAGVWANLNDQMKKRLQPGDVEDALNAASQIGDDMIQKKMTGRVVPDAFTHGSAAQRVRWFKAGLETGKMDACDTFNTSSP</sequence>
<evidence type="ECO:0000256" key="3">
    <source>
        <dbReference type="ARBA" id="ARBA00022989"/>
    </source>
</evidence>